<name>A0A8S0Z984_ARCPL</name>
<evidence type="ECO:0000313" key="2">
    <source>
        <dbReference type="Proteomes" id="UP000494256"/>
    </source>
</evidence>
<reference evidence="1 2" key="1">
    <citation type="submission" date="2020-04" db="EMBL/GenBank/DDBJ databases">
        <authorList>
            <person name="Wallbank WR R."/>
            <person name="Pardo Diaz C."/>
            <person name="Kozak K."/>
            <person name="Martin S."/>
            <person name="Jiggins C."/>
            <person name="Moest M."/>
            <person name="Warren A I."/>
            <person name="Byers J.R.P. K."/>
            <person name="Montejo-Kovacevich G."/>
            <person name="Yen C E."/>
        </authorList>
    </citation>
    <scope>NUCLEOTIDE SEQUENCE [LARGE SCALE GENOMIC DNA]</scope>
</reference>
<dbReference type="AlphaFoldDB" id="A0A8S0Z984"/>
<dbReference type="OrthoDB" id="6581954at2759"/>
<dbReference type="Proteomes" id="UP000494256">
    <property type="component" value="Unassembled WGS sequence"/>
</dbReference>
<accession>A0A8S0Z984</accession>
<comment type="caution">
    <text evidence="1">The sequence shown here is derived from an EMBL/GenBank/DDBJ whole genome shotgun (WGS) entry which is preliminary data.</text>
</comment>
<evidence type="ECO:0000313" key="1">
    <source>
        <dbReference type="EMBL" id="CAB3229497.1"/>
    </source>
</evidence>
<proteinExistence type="predicted"/>
<protein>
    <submittedName>
        <fullName evidence="1">Uncharacterized protein</fullName>
    </submittedName>
</protein>
<organism evidence="1 2">
    <name type="scientific">Arctia plantaginis</name>
    <name type="common">Wood tiger moth</name>
    <name type="synonym">Phalaena plantaginis</name>
    <dbReference type="NCBI Taxonomy" id="874455"/>
    <lineage>
        <taxon>Eukaryota</taxon>
        <taxon>Metazoa</taxon>
        <taxon>Ecdysozoa</taxon>
        <taxon>Arthropoda</taxon>
        <taxon>Hexapoda</taxon>
        <taxon>Insecta</taxon>
        <taxon>Pterygota</taxon>
        <taxon>Neoptera</taxon>
        <taxon>Endopterygota</taxon>
        <taxon>Lepidoptera</taxon>
        <taxon>Glossata</taxon>
        <taxon>Ditrysia</taxon>
        <taxon>Noctuoidea</taxon>
        <taxon>Erebidae</taxon>
        <taxon>Arctiinae</taxon>
        <taxon>Arctia</taxon>
    </lineage>
</organism>
<gene>
    <name evidence="1" type="ORF">APLA_LOCUS4111</name>
</gene>
<sequence length="230" mass="25697">MKRHSRGRDLLQRALNLSGISDNNMLQGNLDVEVDLYDQDETMFACTQEVNIIQKLPFSSTEMINHTITARDFESDFVMPCTPTTSIAIATLPPQEQDFNEDETMKNVVHETIAVIEKSPCSSPSTLNPRFLDETIHPVLNNIVTSSNSKGPTMTLESCFEFDEPMGGNIQTAACSSPSPLISTSIFLHEKTGEFRNHDLNETLEFNCSDNEQDCDYEPDLEESSTDCDS</sequence>
<dbReference type="EMBL" id="CADEBD010000286">
    <property type="protein sequence ID" value="CAB3229497.1"/>
    <property type="molecule type" value="Genomic_DNA"/>
</dbReference>